<evidence type="ECO:0000313" key="5">
    <source>
        <dbReference type="EMBL" id="AIF25958.1"/>
    </source>
</evidence>
<dbReference type="InterPro" id="IPR036812">
    <property type="entry name" value="NAD(P)_OxRdtase_dom_sf"/>
</dbReference>
<feature type="domain" description="4Fe-4S ferredoxin-type" evidence="4">
    <location>
        <begin position="405"/>
        <end position="436"/>
    </location>
</feature>
<evidence type="ECO:0000256" key="2">
    <source>
        <dbReference type="ARBA" id="ARBA00023004"/>
    </source>
</evidence>
<reference evidence="5" key="1">
    <citation type="submission" date="2014-03" db="EMBL/GenBank/DDBJ databases">
        <title>A sequence of cellulolytic fosmid clone of goat rumen metagenome.</title>
        <authorList>
            <person name="Lee K.-T."/>
            <person name="Kim J.-Y."/>
            <person name="Kim Y.-J."/>
            <person name="Ahn J.-H."/>
            <person name="Park M.-N."/>
            <person name="Kim J.-H."/>
            <person name="Kim T.-H."/>
        </authorList>
    </citation>
    <scope>NUCLEOTIDE SEQUENCE</scope>
</reference>
<evidence type="ECO:0000256" key="1">
    <source>
        <dbReference type="ARBA" id="ARBA00022723"/>
    </source>
</evidence>
<dbReference type="SUPFAM" id="SSF51430">
    <property type="entry name" value="NAD(P)-linked oxidoreductase"/>
    <property type="match status" value="1"/>
</dbReference>
<name>A0A0B4N0V7_9BACT</name>
<dbReference type="GO" id="GO:0046872">
    <property type="term" value="F:metal ion binding"/>
    <property type="evidence" value="ECO:0007669"/>
    <property type="project" value="UniProtKB-KW"/>
</dbReference>
<dbReference type="AlphaFoldDB" id="A0A0B4N0V7"/>
<dbReference type="PROSITE" id="PS00198">
    <property type="entry name" value="4FE4S_FER_1"/>
    <property type="match status" value="1"/>
</dbReference>
<protein>
    <submittedName>
        <fullName evidence="5">Putative aldo/keto reductase</fullName>
    </submittedName>
</protein>
<dbReference type="InterPro" id="IPR017896">
    <property type="entry name" value="4Fe4S_Fe-S-bd"/>
</dbReference>
<dbReference type="InterPro" id="IPR023210">
    <property type="entry name" value="NADP_OxRdtase_dom"/>
</dbReference>
<organism evidence="5">
    <name type="scientific">uncultured bacterium Ad_091_F22_contig2</name>
    <dbReference type="NCBI Taxonomy" id="1489284"/>
    <lineage>
        <taxon>Bacteria</taxon>
        <taxon>environmental samples</taxon>
    </lineage>
</organism>
<dbReference type="Gene3D" id="3.20.20.100">
    <property type="entry name" value="NADP-dependent oxidoreductase domain"/>
    <property type="match status" value="1"/>
</dbReference>
<dbReference type="PANTHER" id="PTHR43312">
    <property type="entry name" value="D-THREO-ALDOSE 1-DEHYDROGENASE"/>
    <property type="match status" value="1"/>
</dbReference>
<dbReference type="PROSITE" id="PS51379">
    <property type="entry name" value="4FE4S_FER_2"/>
    <property type="match status" value="1"/>
</dbReference>
<dbReference type="EMBL" id="KJ631382">
    <property type="protein sequence ID" value="AIF25958.1"/>
    <property type="molecule type" value="Genomic_DNA"/>
</dbReference>
<dbReference type="Pfam" id="PF13187">
    <property type="entry name" value="Fer4_9"/>
    <property type="match status" value="1"/>
</dbReference>
<dbReference type="GO" id="GO:0051536">
    <property type="term" value="F:iron-sulfur cluster binding"/>
    <property type="evidence" value="ECO:0007669"/>
    <property type="project" value="UniProtKB-KW"/>
</dbReference>
<dbReference type="InterPro" id="IPR053135">
    <property type="entry name" value="AKR2_Oxidoreductase"/>
</dbReference>
<dbReference type="SUPFAM" id="SSF46548">
    <property type="entry name" value="alpha-helical ferredoxin"/>
    <property type="match status" value="1"/>
</dbReference>
<dbReference type="Pfam" id="PF00248">
    <property type="entry name" value="Aldo_ket_red"/>
    <property type="match status" value="1"/>
</dbReference>
<dbReference type="PROSITE" id="PS51318">
    <property type="entry name" value="TAT"/>
    <property type="match status" value="1"/>
</dbReference>
<dbReference type="InterPro" id="IPR006311">
    <property type="entry name" value="TAT_signal"/>
</dbReference>
<accession>A0A0B4N0V7</accession>
<evidence type="ECO:0000256" key="3">
    <source>
        <dbReference type="ARBA" id="ARBA00023014"/>
    </source>
</evidence>
<dbReference type="PANTHER" id="PTHR43312:SF2">
    <property type="entry name" value="OXIDOREDUCTASE"/>
    <property type="match status" value="1"/>
</dbReference>
<evidence type="ECO:0000259" key="4">
    <source>
        <dbReference type="PROSITE" id="PS51379"/>
    </source>
</evidence>
<keyword evidence="3" id="KW-0411">Iron-sulfur</keyword>
<sequence>MERRDFIKISGAGALAIGAAAVGCAPKKAATAPAEEGPEEMVLRENPVNGDKVSLLGFGCMRWPMIEKDGQRVIDQEAVNEMVDYAIEHGINYFDISPAYLMGQSEKAAGIALSRHPRDKYFIATKLSNFNNATPEASIQMYKDSFEQLKTDYFDYYLLHAIGSGGVAAFEQRYVQNGMMDFLVKEKEAGRIRNLGFSFHGAPGEFDELIGLHDSGKYHWDFVQIEMNFVDWNHADGRRNANASYLYEELDKRGIPIVIMEPLLGGRLANVPEAIAAQMKEREPDKSIASWAFRFCGTHPRVLCTLSGMTNMDPLLDNVKTFTHFKPLTEEELDFLERMATQMMEYPTVNCTDCKYCMPCPWGIDIPGIFKHYNTSVTEGRYPQTQEQKDYQKLKKAYLVSYNRAIPTLRQAEHCIHCGECLSHCPQSKGIPRELQRINRYIEKLKQDTL</sequence>
<dbReference type="CDD" id="cd19096">
    <property type="entry name" value="AKR_Fe-S_oxidoreductase"/>
    <property type="match status" value="1"/>
</dbReference>
<dbReference type="InterPro" id="IPR017900">
    <property type="entry name" value="4Fe4S_Fe_S_CS"/>
</dbReference>
<keyword evidence="2" id="KW-0408">Iron</keyword>
<dbReference type="PROSITE" id="PS51257">
    <property type="entry name" value="PROKAR_LIPOPROTEIN"/>
    <property type="match status" value="1"/>
</dbReference>
<keyword evidence="1" id="KW-0479">Metal-binding</keyword>
<proteinExistence type="predicted"/>